<protein>
    <submittedName>
        <fullName evidence="1">Uncharacterized protein</fullName>
    </submittedName>
</protein>
<name>A0A0F9GYJ4_9ZZZZ</name>
<evidence type="ECO:0000313" key="1">
    <source>
        <dbReference type="EMBL" id="KKM03855.1"/>
    </source>
</evidence>
<proteinExistence type="predicted"/>
<organism evidence="1">
    <name type="scientific">marine sediment metagenome</name>
    <dbReference type="NCBI Taxonomy" id="412755"/>
    <lineage>
        <taxon>unclassified sequences</taxon>
        <taxon>metagenomes</taxon>
        <taxon>ecological metagenomes</taxon>
    </lineage>
</organism>
<comment type="caution">
    <text evidence="1">The sequence shown here is derived from an EMBL/GenBank/DDBJ whole genome shotgun (WGS) entry which is preliminary data.</text>
</comment>
<dbReference type="EMBL" id="LAZR01016587">
    <property type="protein sequence ID" value="KKM03855.1"/>
    <property type="molecule type" value="Genomic_DNA"/>
</dbReference>
<reference evidence="1" key="1">
    <citation type="journal article" date="2015" name="Nature">
        <title>Complex archaea that bridge the gap between prokaryotes and eukaryotes.</title>
        <authorList>
            <person name="Spang A."/>
            <person name="Saw J.H."/>
            <person name="Jorgensen S.L."/>
            <person name="Zaremba-Niedzwiedzka K."/>
            <person name="Martijn J."/>
            <person name="Lind A.E."/>
            <person name="van Eijk R."/>
            <person name="Schleper C."/>
            <person name="Guy L."/>
            <person name="Ettema T.J."/>
        </authorList>
    </citation>
    <scope>NUCLEOTIDE SEQUENCE</scope>
</reference>
<gene>
    <name evidence="1" type="ORF">LCGC14_1770180</name>
</gene>
<sequence>MTKCKRARLLENKDKFCLDICKHYEVKSRWRRVERRVKSKGFKYAEPNTKRYLELHNGDIYDVDSNTILNRKELLKMLA</sequence>
<accession>A0A0F9GYJ4</accession>
<dbReference type="AlphaFoldDB" id="A0A0F9GYJ4"/>